<evidence type="ECO:0000256" key="2">
    <source>
        <dbReference type="ARBA" id="ARBA00006479"/>
    </source>
</evidence>
<evidence type="ECO:0000256" key="4">
    <source>
        <dbReference type="ARBA" id="ARBA00022723"/>
    </source>
</evidence>
<dbReference type="GO" id="GO:0005524">
    <property type="term" value="F:ATP binding"/>
    <property type="evidence" value="ECO:0007669"/>
    <property type="project" value="UniProtKB-KW"/>
</dbReference>
<evidence type="ECO:0000313" key="13">
    <source>
        <dbReference type="EMBL" id="MPM26914.1"/>
    </source>
</evidence>
<gene>
    <name evidence="13" type="primary">gmuE_3</name>
    <name evidence="13" type="ORF">SDC9_73419</name>
</gene>
<dbReference type="InterPro" id="IPR049874">
    <property type="entry name" value="ROK_cs"/>
</dbReference>
<keyword evidence="7" id="KW-0862">Zinc</keyword>
<reference evidence="13" key="1">
    <citation type="submission" date="2019-08" db="EMBL/GenBank/DDBJ databases">
        <authorList>
            <person name="Kucharzyk K."/>
            <person name="Murdoch R.W."/>
            <person name="Higgins S."/>
            <person name="Loffler F."/>
        </authorList>
    </citation>
    <scope>NUCLEOTIDE SEQUENCE</scope>
</reference>
<dbReference type="GO" id="GO:0046872">
    <property type="term" value="F:metal ion binding"/>
    <property type="evidence" value="ECO:0007669"/>
    <property type="project" value="UniProtKB-KW"/>
</dbReference>
<dbReference type="EC" id="2.7.1.4" evidence="11"/>
<evidence type="ECO:0000256" key="8">
    <source>
        <dbReference type="ARBA" id="ARBA00022840"/>
    </source>
</evidence>
<evidence type="ECO:0000256" key="10">
    <source>
        <dbReference type="ARBA" id="ARBA00023277"/>
    </source>
</evidence>
<dbReference type="EMBL" id="VSSQ01004860">
    <property type="protein sequence ID" value="MPM26914.1"/>
    <property type="molecule type" value="Genomic_DNA"/>
</dbReference>
<keyword evidence="4" id="KW-0479">Metal-binding</keyword>
<evidence type="ECO:0000256" key="6">
    <source>
        <dbReference type="ARBA" id="ARBA00022777"/>
    </source>
</evidence>
<evidence type="ECO:0000256" key="1">
    <source>
        <dbReference type="ARBA" id="ARBA00001946"/>
    </source>
</evidence>
<dbReference type="SUPFAM" id="SSF53067">
    <property type="entry name" value="Actin-like ATPase domain"/>
    <property type="match status" value="1"/>
</dbReference>
<keyword evidence="10" id="KW-0119">Carbohydrate metabolism</keyword>
<comment type="cofactor">
    <cofactor evidence="1">
        <name>Mg(2+)</name>
        <dbReference type="ChEBI" id="CHEBI:18420"/>
    </cofactor>
</comment>
<keyword evidence="9" id="KW-0460">Magnesium</keyword>
<dbReference type="Pfam" id="PF00480">
    <property type="entry name" value="ROK"/>
    <property type="match status" value="1"/>
</dbReference>
<evidence type="ECO:0000256" key="11">
    <source>
        <dbReference type="ARBA" id="ARBA00038887"/>
    </source>
</evidence>
<dbReference type="GO" id="GO:0008865">
    <property type="term" value="F:fructokinase activity"/>
    <property type="evidence" value="ECO:0007669"/>
    <property type="project" value="UniProtKB-EC"/>
</dbReference>
<protein>
    <recommendedName>
        <fullName evidence="11">fructokinase</fullName>
        <ecNumber evidence="11">2.7.1.4</ecNumber>
    </recommendedName>
</protein>
<evidence type="ECO:0000256" key="12">
    <source>
        <dbReference type="ARBA" id="ARBA00048451"/>
    </source>
</evidence>
<keyword evidence="8" id="KW-0067">ATP-binding</keyword>
<comment type="catalytic activity">
    <reaction evidence="12">
        <text>D-fructose + ATP = D-fructose 6-phosphate + ADP + H(+)</text>
        <dbReference type="Rhea" id="RHEA:16125"/>
        <dbReference type="ChEBI" id="CHEBI:15378"/>
        <dbReference type="ChEBI" id="CHEBI:30616"/>
        <dbReference type="ChEBI" id="CHEBI:37721"/>
        <dbReference type="ChEBI" id="CHEBI:61527"/>
        <dbReference type="ChEBI" id="CHEBI:456216"/>
        <dbReference type="EC" id="2.7.1.4"/>
    </reaction>
</comment>
<sequence>MNWYGGVEAGGTKFNCIVGSDPDNILEEARIRTTTPAETLPQVVDFFEWTQHKHRISLEAIGLGFFGPISLDPAANDFGYITSTPKLPWRNTPIVSYFKEKMDLPIAFDTDVAAAAVGEGLWGAARGCKHFIYITVGTGVGGGVINDGKPLHGQIHPEIGHMFLPHDLKKDPFEGFCPSHKDCLEGLVSGPAIKARWGQPAETLPADHPAWDLESDYMSYALANLIVSFSPERIILGGGVMKIPGLIEQIRTKTLSKLNGYVQNENLIHNTKEFIQLPGLADRAGTLGSIALAQTVA</sequence>
<dbReference type="PANTHER" id="PTHR42742:SF3">
    <property type="entry name" value="FRUCTOKINASE"/>
    <property type="match status" value="1"/>
</dbReference>
<name>A0A644YLC7_9ZZZZ</name>
<dbReference type="InterPro" id="IPR051804">
    <property type="entry name" value="Carb_Metab_Reg_Kinase/Isom"/>
</dbReference>
<evidence type="ECO:0000256" key="5">
    <source>
        <dbReference type="ARBA" id="ARBA00022741"/>
    </source>
</evidence>
<dbReference type="InterPro" id="IPR000600">
    <property type="entry name" value="ROK"/>
</dbReference>
<dbReference type="CDD" id="cd24067">
    <property type="entry name" value="ASKHA_NBD_ROK_BsFRK-like"/>
    <property type="match status" value="1"/>
</dbReference>
<dbReference type="Gene3D" id="3.30.420.40">
    <property type="match status" value="2"/>
</dbReference>
<evidence type="ECO:0000256" key="7">
    <source>
        <dbReference type="ARBA" id="ARBA00022833"/>
    </source>
</evidence>
<comment type="caution">
    <text evidence="13">The sequence shown here is derived from an EMBL/GenBank/DDBJ whole genome shotgun (WGS) entry which is preliminary data.</text>
</comment>
<keyword evidence="5" id="KW-0547">Nucleotide-binding</keyword>
<organism evidence="13">
    <name type="scientific">bioreactor metagenome</name>
    <dbReference type="NCBI Taxonomy" id="1076179"/>
    <lineage>
        <taxon>unclassified sequences</taxon>
        <taxon>metagenomes</taxon>
        <taxon>ecological metagenomes</taxon>
    </lineage>
</organism>
<accession>A0A644YLC7</accession>
<dbReference type="AlphaFoldDB" id="A0A644YLC7"/>
<dbReference type="FunFam" id="3.30.420.40:FF:000153">
    <property type="entry name" value="Putative fructokinase"/>
    <property type="match status" value="1"/>
</dbReference>
<evidence type="ECO:0000256" key="9">
    <source>
        <dbReference type="ARBA" id="ARBA00022842"/>
    </source>
</evidence>
<evidence type="ECO:0000256" key="3">
    <source>
        <dbReference type="ARBA" id="ARBA00022679"/>
    </source>
</evidence>
<keyword evidence="6 13" id="KW-0418">Kinase</keyword>
<dbReference type="PANTHER" id="PTHR42742">
    <property type="entry name" value="TRANSCRIPTIONAL REPRESSOR MPRA"/>
    <property type="match status" value="1"/>
</dbReference>
<dbReference type="InterPro" id="IPR043129">
    <property type="entry name" value="ATPase_NBD"/>
</dbReference>
<dbReference type="PROSITE" id="PS01125">
    <property type="entry name" value="ROK"/>
    <property type="match status" value="1"/>
</dbReference>
<keyword evidence="3 13" id="KW-0808">Transferase</keyword>
<proteinExistence type="inferred from homology"/>
<comment type="similarity">
    <text evidence="2">Belongs to the ROK (NagC/XylR) family.</text>
</comment>